<organism evidence="1 2">
    <name type="scientific">Tuber melanosporum (strain Mel28)</name>
    <name type="common">Perigord black truffle</name>
    <dbReference type="NCBI Taxonomy" id="656061"/>
    <lineage>
        <taxon>Eukaryota</taxon>
        <taxon>Fungi</taxon>
        <taxon>Dikarya</taxon>
        <taxon>Ascomycota</taxon>
        <taxon>Pezizomycotina</taxon>
        <taxon>Pezizomycetes</taxon>
        <taxon>Pezizales</taxon>
        <taxon>Tuberaceae</taxon>
        <taxon>Tuber</taxon>
    </lineage>
</organism>
<dbReference type="HOGENOM" id="CLU_2998155_0_0_1"/>
<name>D5GAB1_TUBMM</name>
<keyword evidence="2" id="KW-1185">Reference proteome</keyword>
<dbReference type="GeneID" id="9185747"/>
<dbReference type="InParanoid" id="D5GAB1"/>
<dbReference type="Gene3D" id="3.90.226.10">
    <property type="entry name" value="2-enoyl-CoA Hydratase, Chain A, domain 1"/>
    <property type="match status" value="1"/>
</dbReference>
<dbReference type="RefSeq" id="XP_002837274.1">
    <property type="nucleotide sequence ID" value="XM_002837228.1"/>
</dbReference>
<dbReference type="Proteomes" id="UP000006911">
    <property type="component" value="Unassembled WGS sequence"/>
</dbReference>
<dbReference type="KEGG" id="tml:GSTUM_00005216001"/>
<dbReference type="AlphaFoldDB" id="D5GAB1"/>
<proteinExistence type="predicted"/>
<reference evidence="1 2" key="1">
    <citation type="journal article" date="2010" name="Nature">
        <title>Perigord black truffle genome uncovers evolutionary origins and mechanisms of symbiosis.</title>
        <authorList>
            <person name="Martin F."/>
            <person name="Kohler A."/>
            <person name="Murat C."/>
            <person name="Balestrini R."/>
            <person name="Coutinho P.M."/>
            <person name="Jaillon O."/>
            <person name="Montanini B."/>
            <person name="Morin E."/>
            <person name="Noel B."/>
            <person name="Percudani R."/>
            <person name="Porcel B."/>
            <person name="Rubini A."/>
            <person name="Amicucci A."/>
            <person name="Amselem J."/>
            <person name="Anthouard V."/>
            <person name="Arcioni S."/>
            <person name="Artiguenave F."/>
            <person name="Aury J.M."/>
            <person name="Ballario P."/>
            <person name="Bolchi A."/>
            <person name="Brenna A."/>
            <person name="Brun A."/>
            <person name="Buee M."/>
            <person name="Cantarel B."/>
            <person name="Chevalier G."/>
            <person name="Couloux A."/>
            <person name="Da Silva C."/>
            <person name="Denoeud F."/>
            <person name="Duplessis S."/>
            <person name="Ghignone S."/>
            <person name="Hilselberger B."/>
            <person name="Iotti M."/>
            <person name="Marcais B."/>
            <person name="Mello A."/>
            <person name="Miranda M."/>
            <person name="Pacioni G."/>
            <person name="Quesneville H."/>
            <person name="Riccioni C."/>
            <person name="Ruotolo R."/>
            <person name="Splivallo R."/>
            <person name="Stocchi V."/>
            <person name="Tisserant E."/>
            <person name="Viscomi A.R."/>
            <person name="Zambonelli A."/>
            <person name="Zampieri E."/>
            <person name="Henrissat B."/>
            <person name="Lebrun M.H."/>
            <person name="Paolocci F."/>
            <person name="Bonfante P."/>
            <person name="Ottonello S."/>
            <person name="Wincker P."/>
        </authorList>
    </citation>
    <scope>NUCLEOTIDE SEQUENCE [LARGE SCALE GENOMIC DNA]</scope>
    <source>
        <strain evidence="1 2">Mel28</strain>
    </source>
</reference>
<protein>
    <submittedName>
        <fullName evidence="1">(Perigord truffle) hypothetical protein</fullName>
    </submittedName>
</protein>
<dbReference type="STRING" id="656061.D5GAB1"/>
<accession>D5GAB1</accession>
<evidence type="ECO:0000313" key="1">
    <source>
        <dbReference type="EMBL" id="CAZ81465.1"/>
    </source>
</evidence>
<evidence type="ECO:0000313" key="2">
    <source>
        <dbReference type="Proteomes" id="UP000006911"/>
    </source>
</evidence>
<gene>
    <name evidence="1" type="ORF">GSTUM_00005216001</name>
</gene>
<sequence length="57" mass="6335">MDDNGSLTVSGTGIPNTNRHGMVDWILTAKTPKYLCRHKFIIIANDITVRIISFCSV</sequence>
<dbReference type="EMBL" id="FN430075">
    <property type="protein sequence ID" value="CAZ81465.1"/>
    <property type="molecule type" value="Genomic_DNA"/>
</dbReference>